<dbReference type="UniPathway" id="UPA00241">
    <property type="reaction ID" value="UER00356"/>
</dbReference>
<keyword evidence="11" id="KW-1185">Reference proteome</keyword>
<dbReference type="InterPro" id="IPR001977">
    <property type="entry name" value="Depp_CoAkinase"/>
</dbReference>
<evidence type="ECO:0000256" key="5">
    <source>
        <dbReference type="ARBA" id="ARBA00022777"/>
    </source>
</evidence>
<sequence length="219" mass="22873">MQIRPRRTRGGGGSLSREASVLVGLTGGIGAGKSAVASLLASHGAVIVDADTVAREVVAPGTEGLAAVVAAFGAAVLRPDGALDRPALGRVVFGDEAARRRLEGITHPLIRARTAELIMAAPAGSVVVNDVPLLVEGGLAAMFELVIIVFAPLEVRIGRLAETRGMSRAEAESRIAAQATDEQRRAVADVAIENDGTLDDLREQVDEVWRRIASGEKFR</sequence>
<evidence type="ECO:0000256" key="6">
    <source>
        <dbReference type="ARBA" id="ARBA00022840"/>
    </source>
</evidence>
<dbReference type="GO" id="GO:0015937">
    <property type="term" value="P:coenzyme A biosynthetic process"/>
    <property type="evidence" value="ECO:0007669"/>
    <property type="project" value="UniProtKB-UniRule"/>
</dbReference>
<dbReference type="PANTHER" id="PTHR10695:SF46">
    <property type="entry name" value="BIFUNCTIONAL COENZYME A SYNTHASE-RELATED"/>
    <property type="match status" value="1"/>
</dbReference>
<evidence type="ECO:0000256" key="8">
    <source>
        <dbReference type="HAMAP-Rule" id="MF_00376"/>
    </source>
</evidence>
<comment type="pathway">
    <text evidence="8">Cofactor biosynthesis; coenzyme A biosynthesis; CoA from (R)-pantothenate: step 5/5.</text>
</comment>
<organism evidence="10 11">
    <name type="scientific">Virgisporangium aurantiacum</name>
    <dbReference type="NCBI Taxonomy" id="175570"/>
    <lineage>
        <taxon>Bacteria</taxon>
        <taxon>Bacillati</taxon>
        <taxon>Actinomycetota</taxon>
        <taxon>Actinomycetes</taxon>
        <taxon>Micromonosporales</taxon>
        <taxon>Micromonosporaceae</taxon>
        <taxon>Virgisporangium</taxon>
    </lineage>
</organism>
<comment type="subcellular location">
    <subcellularLocation>
        <location evidence="8">Cytoplasm</location>
    </subcellularLocation>
</comment>
<comment type="similarity">
    <text evidence="1 8">Belongs to the CoaE family.</text>
</comment>
<evidence type="ECO:0000256" key="2">
    <source>
        <dbReference type="ARBA" id="ARBA00022490"/>
    </source>
</evidence>
<dbReference type="EMBL" id="BOPG01000034">
    <property type="protein sequence ID" value="GIJ58261.1"/>
    <property type="molecule type" value="Genomic_DNA"/>
</dbReference>
<dbReference type="Proteomes" id="UP000612585">
    <property type="component" value="Unassembled WGS sequence"/>
</dbReference>
<evidence type="ECO:0000256" key="1">
    <source>
        <dbReference type="ARBA" id="ARBA00009018"/>
    </source>
</evidence>
<keyword evidence="2 8" id="KW-0963">Cytoplasm</keyword>
<dbReference type="Gene3D" id="3.40.50.300">
    <property type="entry name" value="P-loop containing nucleotide triphosphate hydrolases"/>
    <property type="match status" value="1"/>
</dbReference>
<proteinExistence type="inferred from homology"/>
<dbReference type="GO" id="GO:0004140">
    <property type="term" value="F:dephospho-CoA kinase activity"/>
    <property type="evidence" value="ECO:0007669"/>
    <property type="project" value="UniProtKB-UniRule"/>
</dbReference>
<evidence type="ECO:0000256" key="4">
    <source>
        <dbReference type="ARBA" id="ARBA00022741"/>
    </source>
</evidence>
<keyword evidence="3 8" id="KW-0808">Transferase</keyword>
<protein>
    <recommendedName>
        <fullName evidence="8 9">Dephospho-CoA kinase</fullName>
        <ecNumber evidence="8 9">2.7.1.24</ecNumber>
    </recommendedName>
    <alternativeName>
        <fullName evidence="8">Dephosphocoenzyme A kinase</fullName>
    </alternativeName>
</protein>
<comment type="function">
    <text evidence="8">Catalyzes the phosphorylation of the 3'-hydroxyl group of dephosphocoenzyme A to form coenzyme A.</text>
</comment>
<dbReference type="PANTHER" id="PTHR10695">
    <property type="entry name" value="DEPHOSPHO-COA KINASE-RELATED"/>
    <property type="match status" value="1"/>
</dbReference>
<evidence type="ECO:0000313" key="10">
    <source>
        <dbReference type="EMBL" id="GIJ58261.1"/>
    </source>
</evidence>
<keyword evidence="6 8" id="KW-0067">ATP-binding</keyword>
<dbReference type="Pfam" id="PF01121">
    <property type="entry name" value="CoaE"/>
    <property type="match status" value="1"/>
</dbReference>
<evidence type="ECO:0000256" key="3">
    <source>
        <dbReference type="ARBA" id="ARBA00022679"/>
    </source>
</evidence>
<evidence type="ECO:0000256" key="7">
    <source>
        <dbReference type="ARBA" id="ARBA00022993"/>
    </source>
</evidence>
<feature type="binding site" evidence="8">
    <location>
        <begin position="30"/>
        <end position="35"/>
    </location>
    <ligand>
        <name>ATP</name>
        <dbReference type="ChEBI" id="CHEBI:30616"/>
    </ligand>
</feature>
<comment type="catalytic activity">
    <reaction evidence="8">
        <text>3'-dephospho-CoA + ATP = ADP + CoA + H(+)</text>
        <dbReference type="Rhea" id="RHEA:18245"/>
        <dbReference type="ChEBI" id="CHEBI:15378"/>
        <dbReference type="ChEBI" id="CHEBI:30616"/>
        <dbReference type="ChEBI" id="CHEBI:57287"/>
        <dbReference type="ChEBI" id="CHEBI:57328"/>
        <dbReference type="ChEBI" id="CHEBI:456216"/>
        <dbReference type="EC" id="2.7.1.24"/>
    </reaction>
</comment>
<keyword evidence="7 8" id="KW-0173">Coenzyme A biosynthesis</keyword>
<dbReference type="NCBIfam" id="TIGR00152">
    <property type="entry name" value="dephospho-CoA kinase"/>
    <property type="match status" value="1"/>
</dbReference>
<keyword evidence="4 8" id="KW-0547">Nucleotide-binding</keyword>
<dbReference type="HAMAP" id="MF_00376">
    <property type="entry name" value="Dephospho_CoA_kinase"/>
    <property type="match status" value="1"/>
</dbReference>
<dbReference type="CDD" id="cd02022">
    <property type="entry name" value="DPCK"/>
    <property type="match status" value="1"/>
</dbReference>
<reference evidence="10" key="1">
    <citation type="submission" date="2021-01" db="EMBL/GenBank/DDBJ databases">
        <title>Whole genome shotgun sequence of Virgisporangium aurantiacum NBRC 16421.</title>
        <authorList>
            <person name="Komaki H."/>
            <person name="Tamura T."/>
        </authorList>
    </citation>
    <scope>NUCLEOTIDE SEQUENCE</scope>
    <source>
        <strain evidence="10">NBRC 16421</strain>
    </source>
</reference>
<evidence type="ECO:0000256" key="9">
    <source>
        <dbReference type="NCBIfam" id="TIGR00152"/>
    </source>
</evidence>
<dbReference type="GO" id="GO:0005737">
    <property type="term" value="C:cytoplasm"/>
    <property type="evidence" value="ECO:0007669"/>
    <property type="project" value="UniProtKB-SubCell"/>
</dbReference>
<evidence type="ECO:0000313" key="11">
    <source>
        <dbReference type="Proteomes" id="UP000612585"/>
    </source>
</evidence>
<name>A0A8J3Z6D3_9ACTN</name>
<dbReference type="GO" id="GO:0005524">
    <property type="term" value="F:ATP binding"/>
    <property type="evidence" value="ECO:0007669"/>
    <property type="project" value="UniProtKB-UniRule"/>
</dbReference>
<dbReference type="NCBIfam" id="NF002879">
    <property type="entry name" value="PRK03333.1"/>
    <property type="match status" value="1"/>
</dbReference>
<dbReference type="PROSITE" id="PS51219">
    <property type="entry name" value="DPCK"/>
    <property type="match status" value="1"/>
</dbReference>
<keyword evidence="5 8" id="KW-0418">Kinase</keyword>
<dbReference type="EC" id="2.7.1.24" evidence="8 9"/>
<dbReference type="SUPFAM" id="SSF52540">
    <property type="entry name" value="P-loop containing nucleoside triphosphate hydrolases"/>
    <property type="match status" value="1"/>
</dbReference>
<dbReference type="InterPro" id="IPR027417">
    <property type="entry name" value="P-loop_NTPase"/>
</dbReference>
<dbReference type="FunFam" id="3.40.50.300:FF:000991">
    <property type="entry name" value="Dephospho-CoA kinase"/>
    <property type="match status" value="1"/>
</dbReference>
<dbReference type="AlphaFoldDB" id="A0A8J3Z6D3"/>
<comment type="caution">
    <text evidence="10">The sequence shown here is derived from an EMBL/GenBank/DDBJ whole genome shotgun (WGS) entry which is preliminary data.</text>
</comment>
<accession>A0A8J3Z6D3</accession>
<gene>
    <name evidence="8 10" type="primary">coaE</name>
    <name evidence="10" type="ORF">Vau01_057770</name>
</gene>